<dbReference type="EMBL" id="CAJNRE010000129">
    <property type="protein sequence ID" value="CAF1920567.1"/>
    <property type="molecule type" value="Genomic_DNA"/>
</dbReference>
<gene>
    <name evidence="4" type="ORF">BYL167_LOCUS3513</name>
    <name evidence="1" type="ORF">CJN711_LOCUS20925</name>
    <name evidence="5" type="ORF">GIL414_LOCUS8607</name>
    <name evidence="2" type="ORF">KQP761_LOCUS13537</name>
    <name evidence="3" type="ORF">MBJ925_LOCUS1953</name>
</gene>
<evidence type="ECO:0000313" key="5">
    <source>
        <dbReference type="EMBL" id="CAF3941494.1"/>
    </source>
</evidence>
<dbReference type="Proteomes" id="UP000681720">
    <property type="component" value="Unassembled WGS sequence"/>
</dbReference>
<sequence>MATAMKNTATKDMCDMCSPKQVIAIMSCKGCLKDMCRKHFNEHRDKLSTDIYNVSDLRDNILQELQIAIDRASKSPHTGTALQLSKQIDEWKTKTIERVSQAAKEAHASVECLFSRKLEYDQVQQKVDQITNELKEQQESESFVETDIDHWMKQLKQLKSDLNRPSQVETNAPVLQIQSIDWKSIIAISTSNKNYDKLSQNLFEQGILYSLSINYSQTALRLR</sequence>
<evidence type="ECO:0008006" key="7">
    <source>
        <dbReference type="Google" id="ProtNLM"/>
    </source>
</evidence>
<dbReference type="Proteomes" id="UP000663855">
    <property type="component" value="Unassembled WGS sequence"/>
</dbReference>
<dbReference type="EMBL" id="CAJOBH010000684">
    <property type="protein sequence ID" value="CAF3810598.1"/>
    <property type="molecule type" value="Genomic_DNA"/>
</dbReference>
<dbReference type="Proteomes" id="UP000663824">
    <property type="component" value="Unassembled WGS sequence"/>
</dbReference>
<organism evidence="2 6">
    <name type="scientific">Rotaria magnacalcarata</name>
    <dbReference type="NCBI Taxonomy" id="392030"/>
    <lineage>
        <taxon>Eukaryota</taxon>
        <taxon>Metazoa</taxon>
        <taxon>Spiralia</taxon>
        <taxon>Gnathifera</taxon>
        <taxon>Rotifera</taxon>
        <taxon>Eurotatoria</taxon>
        <taxon>Bdelloidea</taxon>
        <taxon>Philodinida</taxon>
        <taxon>Philodinidae</taxon>
        <taxon>Rotaria</taxon>
    </lineage>
</organism>
<evidence type="ECO:0000313" key="1">
    <source>
        <dbReference type="EMBL" id="CAF1380603.1"/>
    </source>
</evidence>
<accession>A0A815RQZ5</accession>
<dbReference type="EMBL" id="CAJNOV010009821">
    <property type="protein sequence ID" value="CAF1380603.1"/>
    <property type="molecule type" value="Genomic_DNA"/>
</dbReference>
<protein>
    <recommendedName>
        <fullName evidence="7">B box-type domain-containing protein</fullName>
    </recommendedName>
</protein>
<dbReference type="Proteomes" id="UP000681967">
    <property type="component" value="Unassembled WGS sequence"/>
</dbReference>
<dbReference type="EMBL" id="CAJOBJ010002810">
    <property type="protein sequence ID" value="CAF3941494.1"/>
    <property type="molecule type" value="Genomic_DNA"/>
</dbReference>
<evidence type="ECO:0000313" key="6">
    <source>
        <dbReference type="Proteomes" id="UP000663834"/>
    </source>
</evidence>
<dbReference type="Proteomes" id="UP000663834">
    <property type="component" value="Unassembled WGS sequence"/>
</dbReference>
<name>A0A815RQZ5_9BILA</name>
<proteinExistence type="predicted"/>
<reference evidence="2" key="1">
    <citation type="submission" date="2021-02" db="EMBL/GenBank/DDBJ databases">
        <authorList>
            <person name="Nowell W R."/>
        </authorList>
    </citation>
    <scope>NUCLEOTIDE SEQUENCE</scope>
</reference>
<dbReference type="OrthoDB" id="10027082at2759"/>
<dbReference type="EMBL" id="CAJNOW010006283">
    <property type="protein sequence ID" value="CAF1480352.1"/>
    <property type="molecule type" value="Genomic_DNA"/>
</dbReference>
<evidence type="ECO:0000313" key="2">
    <source>
        <dbReference type="EMBL" id="CAF1480352.1"/>
    </source>
</evidence>
<dbReference type="AlphaFoldDB" id="A0A815RQZ5"/>
<evidence type="ECO:0000313" key="4">
    <source>
        <dbReference type="EMBL" id="CAF3810598.1"/>
    </source>
</evidence>
<comment type="caution">
    <text evidence="2">The sequence shown here is derived from an EMBL/GenBank/DDBJ whole genome shotgun (WGS) entry which is preliminary data.</text>
</comment>
<evidence type="ECO:0000313" key="3">
    <source>
        <dbReference type="EMBL" id="CAF1920567.1"/>
    </source>
</evidence>